<reference evidence="2" key="1">
    <citation type="submission" date="2016-10" db="EMBL/GenBank/DDBJ databases">
        <title>Sequence of Gallionella enrichment culture.</title>
        <authorList>
            <person name="Poehlein A."/>
            <person name="Muehling M."/>
            <person name="Daniel R."/>
        </authorList>
    </citation>
    <scope>NUCLEOTIDE SEQUENCE</scope>
</reference>
<organism evidence="2">
    <name type="scientific">mine drainage metagenome</name>
    <dbReference type="NCBI Taxonomy" id="410659"/>
    <lineage>
        <taxon>unclassified sequences</taxon>
        <taxon>metagenomes</taxon>
        <taxon>ecological metagenomes</taxon>
    </lineage>
</organism>
<evidence type="ECO:0000313" key="2">
    <source>
        <dbReference type="EMBL" id="OIQ73362.1"/>
    </source>
</evidence>
<accession>A0A1J5PQF0</accession>
<evidence type="ECO:0000256" key="1">
    <source>
        <dbReference type="SAM" id="MobiDB-lite"/>
    </source>
</evidence>
<feature type="region of interest" description="Disordered" evidence="1">
    <location>
        <begin position="151"/>
        <end position="187"/>
    </location>
</feature>
<comment type="caution">
    <text evidence="2">The sequence shown here is derived from an EMBL/GenBank/DDBJ whole genome shotgun (WGS) entry which is preliminary data.</text>
</comment>
<proteinExistence type="predicted"/>
<sequence>MWDQRAYEGRQGRLYRGQPRPSGEQGCFVRQGIVGDHAGHRAFAVARADEAGRSTRVGRVCRDFVGRGAVDCGKLDGAAAERSAGEAGVLYRAGSVAKLHQLFRAGLRHAELCGAWRVLLGQHGGGGDLYNRRRVLGVRAAGLGLHKAVRAVRRGRGSRQQPDQDGDRQDQDAWGQGGGGEPDPLWL</sequence>
<protein>
    <submittedName>
        <fullName evidence="2">Uncharacterized protein</fullName>
    </submittedName>
</protein>
<name>A0A1J5PQF0_9ZZZZ</name>
<dbReference type="EMBL" id="MLJW01002896">
    <property type="protein sequence ID" value="OIQ73362.1"/>
    <property type="molecule type" value="Genomic_DNA"/>
</dbReference>
<dbReference type="AlphaFoldDB" id="A0A1J5PQF0"/>
<gene>
    <name evidence="2" type="ORF">GALL_450040</name>
</gene>